<accession>A0A8J2KR89</accession>
<dbReference type="EMBL" id="CAJVCH010197733">
    <property type="protein sequence ID" value="CAG7730660.1"/>
    <property type="molecule type" value="Genomic_DNA"/>
</dbReference>
<dbReference type="Proteomes" id="UP000708208">
    <property type="component" value="Unassembled WGS sequence"/>
</dbReference>
<gene>
    <name evidence="4" type="ORF">AFUS01_LOCUS19285</name>
</gene>
<evidence type="ECO:0000256" key="2">
    <source>
        <dbReference type="SAM" id="SignalP"/>
    </source>
</evidence>
<dbReference type="GO" id="GO:0016298">
    <property type="term" value="F:lipase activity"/>
    <property type="evidence" value="ECO:0007669"/>
    <property type="project" value="InterPro"/>
</dbReference>
<dbReference type="AlphaFoldDB" id="A0A8J2KR89"/>
<dbReference type="PANTHER" id="PTHR11610:SF169">
    <property type="entry name" value="GH15759P-RELATED"/>
    <property type="match status" value="1"/>
</dbReference>
<evidence type="ECO:0000313" key="4">
    <source>
        <dbReference type="EMBL" id="CAG7730660.1"/>
    </source>
</evidence>
<keyword evidence="2" id="KW-0732">Signal</keyword>
<dbReference type="GO" id="GO:0017171">
    <property type="term" value="F:serine hydrolase activity"/>
    <property type="evidence" value="ECO:0007669"/>
    <property type="project" value="TreeGrafter"/>
</dbReference>
<evidence type="ECO:0000313" key="5">
    <source>
        <dbReference type="Proteomes" id="UP000708208"/>
    </source>
</evidence>
<comment type="caution">
    <text evidence="4">The sequence shown here is derived from an EMBL/GenBank/DDBJ whole genome shotgun (WGS) entry which is preliminary data.</text>
</comment>
<name>A0A8J2KR89_9HEXA</name>
<dbReference type="PANTHER" id="PTHR11610">
    <property type="entry name" value="LIPASE"/>
    <property type="match status" value="1"/>
</dbReference>
<protein>
    <recommendedName>
        <fullName evidence="3">Lipase domain-containing protein</fullName>
    </recommendedName>
</protein>
<evidence type="ECO:0000256" key="1">
    <source>
        <dbReference type="RuleBase" id="RU004262"/>
    </source>
</evidence>
<dbReference type="GO" id="GO:0016042">
    <property type="term" value="P:lipid catabolic process"/>
    <property type="evidence" value="ECO:0007669"/>
    <property type="project" value="TreeGrafter"/>
</dbReference>
<feature type="chain" id="PRO_5035286788" description="Lipase domain-containing protein" evidence="2">
    <location>
        <begin position="23"/>
        <end position="246"/>
    </location>
</feature>
<sequence>MRPSNPLKFLVVFLGIPLLLIANKGHEMTPEDKLVLTALRKENLIRIFGSDAIDQAAVFNETLQEYEGTLSAKISSVRFVLSTSVMELLAKLLFIASKRPLAKAPVFIGNEDVLNAAGFLQNASTVVIVHGFMSNYHAGPGMDLNPAYLNSTQKPLNIILVDWSEMAGIHKAPVKPLDRSDAFYFPPARAIELVGNQTGIFIEFLIHFGAKLEDFHLIGHGLGAHALGWTGRRLEVKLGRRVPRIT</sequence>
<feature type="non-terminal residue" evidence="4">
    <location>
        <position position="1"/>
    </location>
</feature>
<evidence type="ECO:0000259" key="3">
    <source>
        <dbReference type="Pfam" id="PF00151"/>
    </source>
</evidence>
<feature type="domain" description="Lipase" evidence="3">
    <location>
        <begin position="108"/>
        <end position="240"/>
    </location>
</feature>
<feature type="signal peptide" evidence="2">
    <location>
        <begin position="1"/>
        <end position="22"/>
    </location>
</feature>
<proteinExistence type="inferred from homology"/>
<dbReference type="InterPro" id="IPR013818">
    <property type="entry name" value="Lipase"/>
</dbReference>
<dbReference type="GO" id="GO:0005615">
    <property type="term" value="C:extracellular space"/>
    <property type="evidence" value="ECO:0007669"/>
    <property type="project" value="TreeGrafter"/>
</dbReference>
<comment type="similarity">
    <text evidence="1">Belongs to the AB hydrolase superfamily. Lipase family.</text>
</comment>
<dbReference type="Pfam" id="PF00151">
    <property type="entry name" value="Lipase"/>
    <property type="match status" value="1"/>
</dbReference>
<dbReference type="InterPro" id="IPR000734">
    <property type="entry name" value="TAG_lipase"/>
</dbReference>
<reference evidence="4" key="1">
    <citation type="submission" date="2021-06" db="EMBL/GenBank/DDBJ databases">
        <authorList>
            <person name="Hodson N. C."/>
            <person name="Mongue J. A."/>
            <person name="Jaron S. K."/>
        </authorList>
    </citation>
    <scope>NUCLEOTIDE SEQUENCE</scope>
</reference>
<organism evidence="4 5">
    <name type="scientific">Allacma fusca</name>
    <dbReference type="NCBI Taxonomy" id="39272"/>
    <lineage>
        <taxon>Eukaryota</taxon>
        <taxon>Metazoa</taxon>
        <taxon>Ecdysozoa</taxon>
        <taxon>Arthropoda</taxon>
        <taxon>Hexapoda</taxon>
        <taxon>Collembola</taxon>
        <taxon>Symphypleona</taxon>
        <taxon>Sminthuridae</taxon>
        <taxon>Allacma</taxon>
    </lineage>
</organism>
<keyword evidence="5" id="KW-1185">Reference proteome</keyword>